<dbReference type="PANTHER" id="PTHR11710:SF0">
    <property type="entry name" value="40S RIBOSOMAL PROTEIN S19"/>
    <property type="match status" value="1"/>
</dbReference>
<dbReference type="OrthoDB" id="428974at2759"/>
<sequence length="156" mass="17383">MSDIATLKAIGLKCNVHGVKDVAAETFIHAYAKQLKRSGKLEIPEWAEYVKTSHGRELAPYDPDWLYVRCAAIARRVYIRPGMGVGAFKKVFGVKKRRGAQPGIFTKASGKINRYCLQQLEKMNIVETDQKGGRRITKEGMRELDTIAVQTGGADE</sequence>
<dbReference type="STRING" id="1169540.A0A0G4GN85"/>
<dbReference type="AlphaFoldDB" id="A0A0G4GN85"/>
<comment type="similarity">
    <text evidence="1">Belongs to the eukaryotic ribosomal protein eS19 family.</text>
</comment>
<dbReference type="GO" id="GO:0003723">
    <property type="term" value="F:RNA binding"/>
    <property type="evidence" value="ECO:0007669"/>
    <property type="project" value="TreeGrafter"/>
</dbReference>
<evidence type="ECO:0000313" key="4">
    <source>
        <dbReference type="EMBL" id="CEM31652.1"/>
    </source>
</evidence>
<dbReference type="SUPFAM" id="SSF46785">
    <property type="entry name" value="Winged helix' DNA-binding domain"/>
    <property type="match status" value="1"/>
</dbReference>
<dbReference type="SMART" id="SM01413">
    <property type="entry name" value="Ribosomal_S19e"/>
    <property type="match status" value="1"/>
</dbReference>
<dbReference type="GO" id="GO:0006412">
    <property type="term" value="P:translation"/>
    <property type="evidence" value="ECO:0007669"/>
    <property type="project" value="InterPro"/>
</dbReference>
<dbReference type="EMBL" id="CDMY01000733">
    <property type="protein sequence ID" value="CEM31652.1"/>
    <property type="molecule type" value="Genomic_DNA"/>
</dbReference>
<dbReference type="InterPro" id="IPR036390">
    <property type="entry name" value="WH_DNA-bd_sf"/>
</dbReference>
<evidence type="ECO:0008006" key="6">
    <source>
        <dbReference type="Google" id="ProtNLM"/>
    </source>
</evidence>
<keyword evidence="5" id="KW-1185">Reference proteome</keyword>
<keyword evidence="2" id="KW-0689">Ribosomal protein</keyword>
<dbReference type="FunCoup" id="A0A0G4GN85">
    <property type="interactions" value="423"/>
</dbReference>
<dbReference type="Proteomes" id="UP000041254">
    <property type="component" value="Unassembled WGS sequence"/>
</dbReference>
<reference evidence="4 5" key="1">
    <citation type="submission" date="2014-11" db="EMBL/GenBank/DDBJ databases">
        <authorList>
            <person name="Zhu J."/>
            <person name="Qi W."/>
            <person name="Song R."/>
        </authorList>
    </citation>
    <scope>NUCLEOTIDE SEQUENCE [LARGE SCALE GENOMIC DNA]</scope>
</reference>
<dbReference type="PANTHER" id="PTHR11710">
    <property type="entry name" value="40S RIBOSOMAL PROTEIN S19"/>
    <property type="match status" value="1"/>
</dbReference>
<evidence type="ECO:0000313" key="5">
    <source>
        <dbReference type="Proteomes" id="UP000041254"/>
    </source>
</evidence>
<evidence type="ECO:0000256" key="2">
    <source>
        <dbReference type="ARBA" id="ARBA00022980"/>
    </source>
</evidence>
<protein>
    <recommendedName>
        <fullName evidence="6">40S ribosomal protein S19</fullName>
    </recommendedName>
</protein>
<dbReference type="OMA" id="WAPFVKT"/>
<evidence type="ECO:0000256" key="3">
    <source>
        <dbReference type="ARBA" id="ARBA00023274"/>
    </source>
</evidence>
<dbReference type="InterPro" id="IPR036388">
    <property type="entry name" value="WH-like_DNA-bd_sf"/>
</dbReference>
<dbReference type="FunFam" id="1.10.10.10:FF:000118">
    <property type="entry name" value="40S ribosomal protein S19"/>
    <property type="match status" value="1"/>
</dbReference>
<name>A0A0G4GN85_VITBC</name>
<dbReference type="VEuPathDB" id="CryptoDB:Vbra_22817"/>
<proteinExistence type="inferred from homology"/>
<organism evidence="4 5">
    <name type="scientific">Vitrella brassicaformis (strain CCMP3155)</name>
    <dbReference type="NCBI Taxonomy" id="1169540"/>
    <lineage>
        <taxon>Eukaryota</taxon>
        <taxon>Sar</taxon>
        <taxon>Alveolata</taxon>
        <taxon>Colpodellida</taxon>
        <taxon>Vitrellaceae</taxon>
        <taxon>Vitrella</taxon>
    </lineage>
</organism>
<dbReference type="GO" id="GO:0022627">
    <property type="term" value="C:cytosolic small ribosomal subunit"/>
    <property type="evidence" value="ECO:0007669"/>
    <property type="project" value="TreeGrafter"/>
</dbReference>
<dbReference type="InParanoid" id="A0A0G4GN85"/>
<dbReference type="InterPro" id="IPR001266">
    <property type="entry name" value="Ribosomal_eS19"/>
</dbReference>
<keyword evidence="3" id="KW-0687">Ribonucleoprotein</keyword>
<dbReference type="Gene3D" id="1.10.10.10">
    <property type="entry name" value="Winged helix-like DNA-binding domain superfamily/Winged helix DNA-binding domain"/>
    <property type="match status" value="1"/>
</dbReference>
<evidence type="ECO:0000256" key="1">
    <source>
        <dbReference type="ARBA" id="ARBA00010014"/>
    </source>
</evidence>
<dbReference type="PhylomeDB" id="A0A0G4GN85"/>
<accession>A0A0G4GN85</accession>
<dbReference type="GO" id="GO:0000028">
    <property type="term" value="P:ribosomal small subunit assembly"/>
    <property type="evidence" value="ECO:0007669"/>
    <property type="project" value="TreeGrafter"/>
</dbReference>
<dbReference type="Pfam" id="PF01090">
    <property type="entry name" value="Ribosomal_S19e"/>
    <property type="match status" value="1"/>
</dbReference>
<dbReference type="GO" id="GO:0003735">
    <property type="term" value="F:structural constituent of ribosome"/>
    <property type="evidence" value="ECO:0007669"/>
    <property type="project" value="InterPro"/>
</dbReference>
<gene>
    <name evidence="4" type="ORF">Vbra_22817</name>
</gene>